<dbReference type="Proteomes" id="UP001049176">
    <property type="component" value="Chromosome 6"/>
</dbReference>
<dbReference type="Gene3D" id="2.30.40.10">
    <property type="entry name" value="Urease, subunit C, domain 1"/>
    <property type="match status" value="1"/>
</dbReference>
<keyword evidence="3" id="KW-1185">Reference proteome</keyword>
<dbReference type="RefSeq" id="XP_043007341.1">
    <property type="nucleotide sequence ID" value="XM_043154883.1"/>
</dbReference>
<dbReference type="KEGG" id="more:E1B28_009952"/>
<gene>
    <name evidence="2" type="ORF">E1B28_009952</name>
</gene>
<feature type="domain" description="Amidohydrolase 3" evidence="1">
    <location>
        <begin position="15"/>
        <end position="283"/>
    </location>
</feature>
<dbReference type="Pfam" id="PF07969">
    <property type="entry name" value="Amidohydro_3"/>
    <property type="match status" value="1"/>
</dbReference>
<dbReference type="GO" id="GO:0016810">
    <property type="term" value="F:hydrolase activity, acting on carbon-nitrogen (but not peptide) bonds"/>
    <property type="evidence" value="ECO:0007669"/>
    <property type="project" value="InterPro"/>
</dbReference>
<organism evidence="2 3">
    <name type="scientific">Marasmius oreades</name>
    <name type="common">fairy-ring Marasmius</name>
    <dbReference type="NCBI Taxonomy" id="181124"/>
    <lineage>
        <taxon>Eukaryota</taxon>
        <taxon>Fungi</taxon>
        <taxon>Dikarya</taxon>
        <taxon>Basidiomycota</taxon>
        <taxon>Agaricomycotina</taxon>
        <taxon>Agaricomycetes</taxon>
        <taxon>Agaricomycetidae</taxon>
        <taxon>Agaricales</taxon>
        <taxon>Marasmiineae</taxon>
        <taxon>Marasmiaceae</taxon>
        <taxon>Marasmius</taxon>
    </lineage>
</organism>
<dbReference type="InterPro" id="IPR011059">
    <property type="entry name" value="Metal-dep_hydrolase_composite"/>
</dbReference>
<accession>A0A9P7US78</accession>
<comment type="caution">
    <text evidence="2">The sequence shown here is derived from an EMBL/GenBank/DDBJ whole genome shotgun (WGS) entry which is preliminary data.</text>
</comment>
<dbReference type="OrthoDB" id="3501663at2759"/>
<dbReference type="InterPro" id="IPR032466">
    <property type="entry name" value="Metal_Hydrolase"/>
</dbReference>
<dbReference type="EMBL" id="CM032186">
    <property type="protein sequence ID" value="KAG7090871.1"/>
    <property type="molecule type" value="Genomic_DNA"/>
</dbReference>
<proteinExistence type="predicted"/>
<reference evidence="2" key="1">
    <citation type="journal article" date="2021" name="Genome Biol. Evol.">
        <title>The assembled and annotated genome of the fairy-ring fungus Marasmius oreades.</title>
        <authorList>
            <person name="Hiltunen M."/>
            <person name="Ament-Velasquez S.L."/>
            <person name="Johannesson H."/>
        </authorList>
    </citation>
    <scope>NUCLEOTIDE SEQUENCE</scope>
    <source>
        <strain evidence="2">03SP1</strain>
    </source>
</reference>
<sequence length="286" mass="31525">MTFFDAESGNYWGNTTSPVIGNEDERLSARSVKIFADGALRTGGAALYEPYADNPTTNGFMRLDEEILFKYIPWFLRDGWQVNVHAIGDRANGVVIDAFEASLKGANVTALRPRLEHAQIMTPSDVARLGQLGVIASVQPTHAISDMWYAQDRLGPERVKNLYAFRTIMDMRARITLGSDFPVESMNPLSGFYAAVSRLSPDGKSPHGPGGWFPEQRLTRQEALRGMTIDPAWASFTEKYLGSLEPGKRADFVVLSQDIMAVPVNEILDTKVLATVIDGKAVYGSF</sequence>
<dbReference type="GeneID" id="66079028"/>
<evidence type="ECO:0000313" key="2">
    <source>
        <dbReference type="EMBL" id="KAG7090871.1"/>
    </source>
</evidence>
<dbReference type="PANTHER" id="PTHR22642">
    <property type="entry name" value="IMIDAZOLONEPROPIONASE"/>
    <property type="match status" value="1"/>
</dbReference>
<evidence type="ECO:0000259" key="1">
    <source>
        <dbReference type="Pfam" id="PF07969"/>
    </source>
</evidence>
<dbReference type="SUPFAM" id="SSF51556">
    <property type="entry name" value="Metallo-dependent hydrolases"/>
    <property type="match status" value="1"/>
</dbReference>
<dbReference type="PANTHER" id="PTHR22642:SF2">
    <property type="entry name" value="PROTEIN LONG AFTER FAR-RED 3"/>
    <property type="match status" value="1"/>
</dbReference>
<dbReference type="InterPro" id="IPR013108">
    <property type="entry name" value="Amidohydro_3"/>
</dbReference>
<dbReference type="Gene3D" id="3.20.20.140">
    <property type="entry name" value="Metal-dependent hydrolases"/>
    <property type="match status" value="1"/>
</dbReference>
<protein>
    <recommendedName>
        <fullName evidence="1">Amidohydrolase 3 domain-containing protein</fullName>
    </recommendedName>
</protein>
<evidence type="ECO:0000313" key="3">
    <source>
        <dbReference type="Proteomes" id="UP001049176"/>
    </source>
</evidence>
<dbReference type="AlphaFoldDB" id="A0A9P7US78"/>
<dbReference type="SUPFAM" id="SSF51338">
    <property type="entry name" value="Composite domain of metallo-dependent hydrolases"/>
    <property type="match status" value="1"/>
</dbReference>
<name>A0A9P7US78_9AGAR</name>